<feature type="compositionally biased region" description="Basic and acidic residues" evidence="1">
    <location>
        <begin position="84"/>
        <end position="97"/>
    </location>
</feature>
<evidence type="ECO:0000256" key="1">
    <source>
        <dbReference type="SAM" id="MobiDB-lite"/>
    </source>
</evidence>
<name>A0A835PAF0_VANPL</name>
<dbReference type="EMBL" id="JADCNL010000269">
    <property type="protein sequence ID" value="KAG0448800.1"/>
    <property type="molecule type" value="Genomic_DNA"/>
</dbReference>
<feature type="compositionally biased region" description="Basic and acidic residues" evidence="1">
    <location>
        <begin position="129"/>
        <end position="139"/>
    </location>
</feature>
<evidence type="ECO:0000313" key="2">
    <source>
        <dbReference type="EMBL" id="KAG0448800.1"/>
    </source>
</evidence>
<comment type="caution">
    <text evidence="2">The sequence shown here is derived from an EMBL/GenBank/DDBJ whole genome shotgun (WGS) entry which is preliminary data.</text>
</comment>
<accession>A0A835PAF0</accession>
<protein>
    <submittedName>
        <fullName evidence="2">Uncharacterized protein</fullName>
    </submittedName>
</protein>
<organism evidence="2 3">
    <name type="scientific">Vanilla planifolia</name>
    <name type="common">Vanilla</name>
    <dbReference type="NCBI Taxonomy" id="51239"/>
    <lineage>
        <taxon>Eukaryota</taxon>
        <taxon>Viridiplantae</taxon>
        <taxon>Streptophyta</taxon>
        <taxon>Embryophyta</taxon>
        <taxon>Tracheophyta</taxon>
        <taxon>Spermatophyta</taxon>
        <taxon>Magnoliopsida</taxon>
        <taxon>Liliopsida</taxon>
        <taxon>Asparagales</taxon>
        <taxon>Orchidaceae</taxon>
        <taxon>Vanilloideae</taxon>
        <taxon>Vanilleae</taxon>
        <taxon>Vanilla</taxon>
    </lineage>
</organism>
<proteinExistence type="predicted"/>
<sequence length="146" mass="16381">MGHLSLDSILRAHLFILLFFGLSGDTCSFGCTAAFLKQLVIKLSCGISEGLHLLSCHNLLLILRMSWARKQTPLAQFLKFEKKDHRPVEKQEHERSHSIKTYGISKQDISDRDVTSVKAMLWGENEQQESEKDTGGADHPEDDAGT</sequence>
<dbReference type="Proteomes" id="UP000636800">
    <property type="component" value="Unassembled WGS sequence"/>
</dbReference>
<reference evidence="2 3" key="1">
    <citation type="journal article" date="2020" name="Nat. Food">
        <title>A phased Vanilla planifolia genome enables genetic improvement of flavour and production.</title>
        <authorList>
            <person name="Hasing T."/>
            <person name="Tang H."/>
            <person name="Brym M."/>
            <person name="Khazi F."/>
            <person name="Huang T."/>
            <person name="Chambers A.H."/>
        </authorList>
    </citation>
    <scope>NUCLEOTIDE SEQUENCE [LARGE SCALE GENOMIC DNA]</scope>
    <source>
        <tissue evidence="2">Leaf</tissue>
    </source>
</reference>
<dbReference type="OrthoDB" id="75724at2759"/>
<dbReference type="AlphaFoldDB" id="A0A835PAF0"/>
<gene>
    <name evidence="2" type="ORF">HPP92_027648</name>
</gene>
<keyword evidence="3" id="KW-1185">Reference proteome</keyword>
<feature type="region of interest" description="Disordered" evidence="1">
    <location>
        <begin position="84"/>
        <end position="146"/>
    </location>
</feature>
<evidence type="ECO:0000313" key="3">
    <source>
        <dbReference type="Proteomes" id="UP000636800"/>
    </source>
</evidence>